<organism evidence="7 8">
    <name type="scientific">Ulvibacter litoralis</name>
    <dbReference type="NCBI Taxonomy" id="227084"/>
    <lineage>
        <taxon>Bacteria</taxon>
        <taxon>Pseudomonadati</taxon>
        <taxon>Bacteroidota</taxon>
        <taxon>Flavobacteriia</taxon>
        <taxon>Flavobacteriales</taxon>
        <taxon>Flavobacteriaceae</taxon>
        <taxon>Ulvibacter</taxon>
    </lineage>
</organism>
<keyword evidence="3" id="KW-0285">Flavoprotein</keyword>
<dbReference type="GO" id="GO:0022900">
    <property type="term" value="P:electron transport chain"/>
    <property type="evidence" value="ECO:0007669"/>
    <property type="project" value="InterPro"/>
</dbReference>
<evidence type="ECO:0000256" key="4">
    <source>
        <dbReference type="ARBA" id="ARBA00022643"/>
    </source>
</evidence>
<sequence length="183" mass="20419">MMFAKFILKITTVALAVVVLVSFSSEQIPKVIQTKIEKSVKETYNVPEFTMEQITVSEAVQKEVKAELGVNHLFKLKSNTETLGYLYLGEAPSKKMVFDYIVMFTPEVTVKKSKVLIYREDYGRQIGSQRWLKQFIGLSPDDAVNYGENIDAISGATISAASMTTAISEVLAAMKVLKTYTIL</sequence>
<reference evidence="7 8" key="1">
    <citation type="submission" date="2016-10" db="EMBL/GenBank/DDBJ databases">
        <authorList>
            <person name="de Groot N.N."/>
        </authorList>
    </citation>
    <scope>NUCLEOTIDE SEQUENCE [LARGE SCALE GENOMIC DNA]</scope>
    <source>
        <strain evidence="7 8">DSM 16195</strain>
    </source>
</reference>
<evidence type="ECO:0000256" key="2">
    <source>
        <dbReference type="ARBA" id="ARBA00022553"/>
    </source>
</evidence>
<feature type="domain" description="FMN-binding" evidence="6">
    <location>
        <begin position="101"/>
        <end position="171"/>
    </location>
</feature>
<dbReference type="InterPro" id="IPR010209">
    <property type="entry name" value="Ion_transpt_RnfG/RsxG"/>
</dbReference>
<evidence type="ECO:0000259" key="6">
    <source>
        <dbReference type="Pfam" id="PF04205"/>
    </source>
</evidence>
<dbReference type="OrthoDB" id="9778782at2"/>
<dbReference type="GO" id="GO:0010181">
    <property type="term" value="F:FMN binding"/>
    <property type="evidence" value="ECO:0007669"/>
    <property type="project" value="InterPro"/>
</dbReference>
<evidence type="ECO:0000256" key="5">
    <source>
        <dbReference type="ARBA" id="ARBA00022982"/>
    </source>
</evidence>
<evidence type="ECO:0000313" key="7">
    <source>
        <dbReference type="EMBL" id="SDE45254.1"/>
    </source>
</evidence>
<protein>
    <submittedName>
        <fullName evidence="7">FMN-binding domain-containing protein</fullName>
    </submittedName>
</protein>
<dbReference type="InterPro" id="IPR007329">
    <property type="entry name" value="FMN-bd"/>
</dbReference>
<proteinExistence type="predicted"/>
<name>A0A1G7D0M4_9FLAO</name>
<accession>A0A1G7D0M4</accession>
<keyword evidence="4" id="KW-0288">FMN</keyword>
<dbReference type="PANTHER" id="PTHR36118">
    <property type="entry name" value="ION-TRANSLOCATING OXIDOREDUCTASE COMPLEX SUBUNIT G"/>
    <property type="match status" value="1"/>
</dbReference>
<dbReference type="GO" id="GO:0005886">
    <property type="term" value="C:plasma membrane"/>
    <property type="evidence" value="ECO:0007669"/>
    <property type="project" value="InterPro"/>
</dbReference>
<dbReference type="STRING" id="227084.SAMN05421855_101696"/>
<evidence type="ECO:0000313" key="8">
    <source>
        <dbReference type="Proteomes" id="UP000199321"/>
    </source>
</evidence>
<dbReference type="PANTHER" id="PTHR36118:SF1">
    <property type="entry name" value="ION-TRANSLOCATING OXIDOREDUCTASE COMPLEX SUBUNIT G"/>
    <property type="match status" value="1"/>
</dbReference>
<dbReference type="AlphaFoldDB" id="A0A1G7D0M4"/>
<keyword evidence="1" id="KW-0813">Transport</keyword>
<evidence type="ECO:0000256" key="3">
    <source>
        <dbReference type="ARBA" id="ARBA00022630"/>
    </source>
</evidence>
<keyword evidence="5" id="KW-0249">Electron transport</keyword>
<dbReference type="Proteomes" id="UP000199321">
    <property type="component" value="Unassembled WGS sequence"/>
</dbReference>
<evidence type="ECO:0000256" key="1">
    <source>
        <dbReference type="ARBA" id="ARBA00022448"/>
    </source>
</evidence>
<dbReference type="RefSeq" id="WP_093140544.1">
    <property type="nucleotide sequence ID" value="NZ_BMWO01000001.1"/>
</dbReference>
<keyword evidence="8" id="KW-1185">Reference proteome</keyword>
<keyword evidence="2" id="KW-0597">Phosphoprotein</keyword>
<gene>
    <name evidence="7" type="ORF">SAMN05421855_101696</name>
</gene>
<dbReference type="GO" id="GO:0009055">
    <property type="term" value="F:electron transfer activity"/>
    <property type="evidence" value="ECO:0007669"/>
    <property type="project" value="InterPro"/>
</dbReference>
<dbReference type="Pfam" id="PF04205">
    <property type="entry name" value="FMN_bind"/>
    <property type="match status" value="1"/>
</dbReference>
<dbReference type="EMBL" id="FNBA01000001">
    <property type="protein sequence ID" value="SDE45254.1"/>
    <property type="molecule type" value="Genomic_DNA"/>
</dbReference>